<dbReference type="PANTHER" id="PTHR23284">
    <property type="entry name" value="PROLACTIN REGULATORY ELEMENT BINDING PROTEIN"/>
    <property type="match status" value="1"/>
</dbReference>
<dbReference type="GO" id="GO:0003400">
    <property type="term" value="P:regulation of COPII vesicle coating"/>
    <property type="evidence" value="ECO:0007669"/>
    <property type="project" value="TreeGrafter"/>
</dbReference>
<evidence type="ECO:0000256" key="5">
    <source>
        <dbReference type="ARBA" id="ARBA00022737"/>
    </source>
</evidence>
<dbReference type="AlphaFoldDB" id="A0AAD1UA94"/>
<keyword evidence="9 12" id="KW-1133">Transmembrane helix</keyword>
<dbReference type="InterPro" id="IPR015943">
    <property type="entry name" value="WD40/YVTN_repeat-like_dom_sf"/>
</dbReference>
<dbReference type="Gene3D" id="2.130.10.10">
    <property type="entry name" value="YVTN repeat-like/Quinoprotein amine dehydrogenase"/>
    <property type="match status" value="1"/>
</dbReference>
<gene>
    <name evidence="13" type="ORF">ECRASSUSDP1_LOCUS2864</name>
</gene>
<dbReference type="PROSITE" id="PS50082">
    <property type="entry name" value="WD_REPEATS_2"/>
    <property type="match status" value="1"/>
</dbReference>
<dbReference type="Pfam" id="PF00400">
    <property type="entry name" value="WD40"/>
    <property type="match status" value="3"/>
</dbReference>
<dbReference type="InterPro" id="IPR036322">
    <property type="entry name" value="WD40_repeat_dom_sf"/>
</dbReference>
<feature type="repeat" description="WD" evidence="11">
    <location>
        <begin position="157"/>
        <end position="198"/>
    </location>
</feature>
<dbReference type="GO" id="GO:0015031">
    <property type="term" value="P:protein transport"/>
    <property type="evidence" value="ECO:0007669"/>
    <property type="project" value="UniProtKB-KW"/>
</dbReference>
<evidence type="ECO:0000256" key="8">
    <source>
        <dbReference type="ARBA" id="ARBA00022927"/>
    </source>
</evidence>
<dbReference type="SMART" id="SM00320">
    <property type="entry name" value="WD40"/>
    <property type="match status" value="4"/>
</dbReference>
<keyword evidence="6" id="KW-0256">Endoplasmic reticulum</keyword>
<keyword evidence="3 11" id="KW-0853">WD repeat</keyword>
<dbReference type="GO" id="GO:0005789">
    <property type="term" value="C:endoplasmic reticulum membrane"/>
    <property type="evidence" value="ECO:0007669"/>
    <property type="project" value="UniProtKB-SubCell"/>
</dbReference>
<keyword evidence="14" id="KW-1185">Reference proteome</keyword>
<evidence type="ECO:0000256" key="6">
    <source>
        <dbReference type="ARBA" id="ARBA00022824"/>
    </source>
</evidence>
<evidence type="ECO:0000256" key="2">
    <source>
        <dbReference type="ARBA" id="ARBA00022448"/>
    </source>
</evidence>
<keyword evidence="7" id="KW-0931">ER-Golgi transport</keyword>
<keyword evidence="8" id="KW-0653">Protein transport</keyword>
<evidence type="ECO:0000256" key="7">
    <source>
        <dbReference type="ARBA" id="ARBA00022892"/>
    </source>
</evidence>
<evidence type="ECO:0000256" key="9">
    <source>
        <dbReference type="ARBA" id="ARBA00022989"/>
    </source>
</evidence>
<keyword evidence="4 12" id="KW-0812">Transmembrane</keyword>
<dbReference type="GO" id="GO:0006888">
    <property type="term" value="P:endoplasmic reticulum to Golgi vesicle-mediated transport"/>
    <property type="evidence" value="ECO:0007669"/>
    <property type="project" value="TreeGrafter"/>
</dbReference>
<evidence type="ECO:0000256" key="10">
    <source>
        <dbReference type="ARBA" id="ARBA00023136"/>
    </source>
</evidence>
<dbReference type="SUPFAM" id="SSF50978">
    <property type="entry name" value="WD40 repeat-like"/>
    <property type="match status" value="1"/>
</dbReference>
<dbReference type="GO" id="GO:0005085">
    <property type="term" value="F:guanyl-nucleotide exchange factor activity"/>
    <property type="evidence" value="ECO:0007669"/>
    <property type="project" value="InterPro"/>
</dbReference>
<dbReference type="PANTHER" id="PTHR23284:SF0">
    <property type="entry name" value="PROLACTIN REGULATORY ELEMENT-BINDING PROTEIN"/>
    <property type="match status" value="1"/>
</dbReference>
<proteinExistence type="predicted"/>
<evidence type="ECO:0000256" key="4">
    <source>
        <dbReference type="ARBA" id="ARBA00022692"/>
    </source>
</evidence>
<reference evidence="13" key="1">
    <citation type="submission" date="2023-07" db="EMBL/GenBank/DDBJ databases">
        <authorList>
            <consortium name="AG Swart"/>
            <person name="Singh M."/>
            <person name="Singh A."/>
            <person name="Seah K."/>
            <person name="Emmerich C."/>
        </authorList>
    </citation>
    <scope>NUCLEOTIDE SEQUENCE</scope>
    <source>
        <strain evidence="13">DP1</strain>
    </source>
</reference>
<dbReference type="Proteomes" id="UP001295684">
    <property type="component" value="Unassembled WGS sequence"/>
</dbReference>
<dbReference type="EMBL" id="CAMPGE010002742">
    <property type="protein sequence ID" value="CAI2361553.1"/>
    <property type="molecule type" value="Genomic_DNA"/>
</dbReference>
<organism evidence="13 14">
    <name type="scientific">Euplotes crassus</name>
    <dbReference type="NCBI Taxonomy" id="5936"/>
    <lineage>
        <taxon>Eukaryota</taxon>
        <taxon>Sar</taxon>
        <taxon>Alveolata</taxon>
        <taxon>Ciliophora</taxon>
        <taxon>Intramacronucleata</taxon>
        <taxon>Spirotrichea</taxon>
        <taxon>Hypotrichia</taxon>
        <taxon>Euplotida</taxon>
        <taxon>Euplotidae</taxon>
        <taxon>Moneuplotes</taxon>
    </lineage>
</organism>
<comment type="subcellular location">
    <subcellularLocation>
        <location evidence="1">Endoplasmic reticulum membrane</location>
        <topology evidence="1">Single-pass membrane protein</topology>
    </subcellularLocation>
</comment>
<evidence type="ECO:0000313" key="14">
    <source>
        <dbReference type="Proteomes" id="UP001295684"/>
    </source>
</evidence>
<evidence type="ECO:0000256" key="1">
    <source>
        <dbReference type="ARBA" id="ARBA00004389"/>
    </source>
</evidence>
<comment type="caution">
    <text evidence="13">The sequence shown here is derived from an EMBL/GenBank/DDBJ whole genome shotgun (WGS) entry which is preliminary data.</text>
</comment>
<dbReference type="InterPro" id="IPR001680">
    <property type="entry name" value="WD40_rpt"/>
</dbReference>
<evidence type="ECO:0000256" key="12">
    <source>
        <dbReference type="SAM" id="Phobius"/>
    </source>
</evidence>
<protein>
    <submittedName>
        <fullName evidence="13">Uncharacterized protein</fullName>
    </submittedName>
</protein>
<keyword evidence="10 12" id="KW-0472">Membrane</keyword>
<keyword evidence="5" id="KW-0677">Repeat</keyword>
<evidence type="ECO:0000313" key="13">
    <source>
        <dbReference type="EMBL" id="CAI2361553.1"/>
    </source>
</evidence>
<evidence type="ECO:0000256" key="3">
    <source>
        <dbReference type="ARBA" id="ARBA00022574"/>
    </source>
</evidence>
<dbReference type="InterPro" id="IPR045260">
    <property type="entry name" value="Sec12-like"/>
</dbReference>
<feature type="transmembrane region" description="Helical" evidence="12">
    <location>
        <begin position="337"/>
        <end position="355"/>
    </location>
</feature>
<accession>A0AAD1UA94</accession>
<sequence>MAKERSKNNLNSPLFGIGVHKGYVLVSGGGGGKNYGLPNSLRVYKNQLPLENPVCEVDFDTELLSQFEMANNGLDYIVGAISKFAAIFSINSKSGEVSEIDRIEADFHEKEPEVTKTRWSQDNKIIISGGEEGILRVFKVNFAAPNQVSGFELTNELGQHSEGITDISINSDNSLVVSASTDKTCRIYTLKDEKCIKRLSFSEGIGMENLKFKGSLFSPDSRFLYALATSFKGRSYLIKWDAKSENFDPIDTTPVHTGPSCAFDLSSDGSNAAIGTNNGHVVAVNANSMSVYRSEKKHKMPITNICFNPNGTTILSVSGDHTYEVTQNRSQSSCCGLFIKLCFFLLLIGVLFYVYKG</sequence>
<evidence type="ECO:0000256" key="11">
    <source>
        <dbReference type="PROSITE-ProRule" id="PRU00221"/>
    </source>
</evidence>
<name>A0AAD1UA94_EUPCR</name>
<keyword evidence="2" id="KW-0813">Transport</keyword>